<reference evidence="1" key="1">
    <citation type="submission" date="2023-02" db="EMBL/GenBank/DDBJ databases">
        <title>Nocardiopsis ansamitocini NBRC 112285.</title>
        <authorList>
            <person name="Ichikawa N."/>
            <person name="Sato H."/>
            <person name="Tonouchi N."/>
        </authorList>
    </citation>
    <scope>NUCLEOTIDE SEQUENCE</scope>
    <source>
        <strain evidence="1">NBRC 112285</strain>
    </source>
</reference>
<evidence type="ECO:0000313" key="1">
    <source>
        <dbReference type="EMBL" id="GLU47147.1"/>
    </source>
</evidence>
<sequence>MTASAPRLSTYLRTRHGEFVDIFSPEAHGEGRAYPEGAIELVLSGKAVLTTDLWDDIEFLWWYLVDMVAQFFAHGSGRMDFPDQPLTATLTRRRGDWLLFEVTAWRGREVITSSSVREKELVGLLATEGAKTLRRLTELNPANTVNNERALARLFALAGALAQQEQSAGGP</sequence>
<comment type="caution">
    <text evidence="1">The sequence shown here is derived from an EMBL/GenBank/DDBJ whole genome shotgun (WGS) entry which is preliminary data.</text>
</comment>
<protein>
    <submittedName>
        <fullName evidence="1">Uncharacterized protein</fullName>
    </submittedName>
</protein>
<dbReference type="RefSeq" id="WP_285758149.1">
    <property type="nucleotide sequence ID" value="NZ_BSQG01000002.1"/>
</dbReference>
<keyword evidence="2" id="KW-1185">Reference proteome</keyword>
<proteinExistence type="predicted"/>
<organism evidence="1 2">
    <name type="scientific">Nocardiopsis ansamitocini</name>
    <dbReference type="NCBI Taxonomy" id="1670832"/>
    <lineage>
        <taxon>Bacteria</taxon>
        <taxon>Bacillati</taxon>
        <taxon>Actinomycetota</taxon>
        <taxon>Actinomycetes</taxon>
        <taxon>Streptosporangiales</taxon>
        <taxon>Nocardiopsidaceae</taxon>
        <taxon>Nocardiopsis</taxon>
    </lineage>
</organism>
<name>A0A9W6UHX4_9ACTN</name>
<gene>
    <name evidence="1" type="ORF">Nans01_14980</name>
</gene>
<dbReference type="EMBL" id="BSQG01000002">
    <property type="protein sequence ID" value="GLU47147.1"/>
    <property type="molecule type" value="Genomic_DNA"/>
</dbReference>
<accession>A0A9W6UHX4</accession>
<evidence type="ECO:0000313" key="2">
    <source>
        <dbReference type="Proteomes" id="UP001165092"/>
    </source>
</evidence>
<dbReference type="AlphaFoldDB" id="A0A9W6UHX4"/>
<dbReference type="Proteomes" id="UP001165092">
    <property type="component" value="Unassembled WGS sequence"/>
</dbReference>